<feature type="region of interest" description="Disordered" evidence="1">
    <location>
        <begin position="1"/>
        <end position="23"/>
    </location>
</feature>
<accession>A0AAV3Q1M2</accession>
<organism evidence="2 3">
    <name type="scientific">Lithospermum erythrorhizon</name>
    <name type="common">Purple gromwell</name>
    <name type="synonym">Lithospermum officinale var. erythrorhizon</name>
    <dbReference type="NCBI Taxonomy" id="34254"/>
    <lineage>
        <taxon>Eukaryota</taxon>
        <taxon>Viridiplantae</taxon>
        <taxon>Streptophyta</taxon>
        <taxon>Embryophyta</taxon>
        <taxon>Tracheophyta</taxon>
        <taxon>Spermatophyta</taxon>
        <taxon>Magnoliopsida</taxon>
        <taxon>eudicotyledons</taxon>
        <taxon>Gunneridae</taxon>
        <taxon>Pentapetalae</taxon>
        <taxon>asterids</taxon>
        <taxon>lamiids</taxon>
        <taxon>Boraginales</taxon>
        <taxon>Boraginaceae</taxon>
        <taxon>Boraginoideae</taxon>
        <taxon>Lithospermeae</taxon>
        <taxon>Lithospermum</taxon>
    </lineage>
</organism>
<reference evidence="2 3" key="1">
    <citation type="submission" date="2024-01" db="EMBL/GenBank/DDBJ databases">
        <title>The complete chloroplast genome sequence of Lithospermum erythrorhizon: insights into the phylogenetic relationship among Boraginaceae species and the maternal lineages of purple gromwells.</title>
        <authorList>
            <person name="Okada T."/>
            <person name="Watanabe K."/>
        </authorList>
    </citation>
    <scope>NUCLEOTIDE SEQUENCE [LARGE SCALE GENOMIC DNA]</scope>
</reference>
<dbReference type="AlphaFoldDB" id="A0AAV3Q1M2"/>
<keyword evidence="3" id="KW-1185">Reference proteome</keyword>
<name>A0AAV3Q1M2_LITER</name>
<gene>
    <name evidence="2" type="ORF">LIER_38401</name>
</gene>
<evidence type="ECO:0000313" key="2">
    <source>
        <dbReference type="EMBL" id="GAA0157082.1"/>
    </source>
</evidence>
<sequence>MEERKMLPKPQKHKAPPNRQDQKRYCEYHSDHGHDTDECRVLKEEIEKLIKRENSKEFVPRPQIRIGSDYVRSPEDFNNKSLLHCSGYIRSVLQWTYWATHTHCTPCYHFAITPDDEVPNHGRSG</sequence>
<dbReference type="Proteomes" id="UP001454036">
    <property type="component" value="Unassembled WGS sequence"/>
</dbReference>
<proteinExistence type="predicted"/>
<dbReference type="EMBL" id="BAABME010019405">
    <property type="protein sequence ID" value="GAA0157082.1"/>
    <property type="molecule type" value="Genomic_DNA"/>
</dbReference>
<evidence type="ECO:0008006" key="4">
    <source>
        <dbReference type="Google" id="ProtNLM"/>
    </source>
</evidence>
<evidence type="ECO:0000256" key="1">
    <source>
        <dbReference type="SAM" id="MobiDB-lite"/>
    </source>
</evidence>
<evidence type="ECO:0000313" key="3">
    <source>
        <dbReference type="Proteomes" id="UP001454036"/>
    </source>
</evidence>
<protein>
    <recommendedName>
        <fullName evidence="4">Reverse transcriptase domain-containing protein</fullName>
    </recommendedName>
</protein>
<comment type="caution">
    <text evidence="2">The sequence shown here is derived from an EMBL/GenBank/DDBJ whole genome shotgun (WGS) entry which is preliminary data.</text>
</comment>